<evidence type="ECO:0000313" key="2">
    <source>
        <dbReference type="EMBL" id="CAK0880225.1"/>
    </source>
</evidence>
<name>A0ABN9W617_9DINO</name>
<feature type="region of interest" description="Disordered" evidence="1">
    <location>
        <begin position="65"/>
        <end position="86"/>
    </location>
</feature>
<sequence>MGKRGIAHVGKQQDRIQNTRRRLSGKAPADLAAAEEEPGEVADQHALLLVRPRVCKSCGRNTHEYDRHCKGSEKGTEEQERQENLRRDRASGENLMQAQHAANVSATSKNEEQRFDEAFEEGVFEELREFAASRNLEFDDEEELIYYIENTLGFECGEGETGVFGVYVVENPKGSYRFKRGVKKVASFGVKERHEDEESAKRQHMEDTAGGVGMIRGVPRHPGHAQVGVGAGASPAADKGAMLCMSISGASEFGAASGGCSMSSRSDRQQQLGLGHRRLQHASGPRRPRSDAARSSGPSPSPRTPCVASKLKASEGMDDPPTAKPKKQRQTNGHSVEGGRQLLEEVESYWGNALLWSRKYRSRDFENLLTRLSARASKTSSLDHQDASSVAEELYQLSVQLADARNFVTMLRESPESVVLQLSEAGIEFFKKIDDATVANIFSTVMLTLVAHPSADVVKLGLQVAKYRKDAPKALSLAIMGAPSDYATSVQVNIIQTFIDKVIKKNSMQDFITIMSNCSDAIGECDLDSIDTSTKLIDDATGWCPAVLADLHAIRFFAQVLAADPKDKLPRALRVMGVQLVNNKEKLSSRFRVCMRVNAGAANWAKAAFDRLPTSSSIGGADDCVLQESVVKSVQQLTASLEDTCGRLDNQNGIAVLWELIGGMAADDEIIGSIEAFSRYFDGLDDNDDTKDPAYTEHVALKDKFVRQLCNSTSHILTHYSNFSMDLDGIYNGVTLEVDTGCESADDADPFKVLSHVAWCILLFDIPPPARATIKEMKSRCDVIVKVNCVKIQSGQKPVESSMTQWSDVWQEESVINCAPKLPSDSDEHFYASHFEAFNKAVCCRPASQPILDYVRHVAASENCAKATPKFLQVTSEIKDALPPAVQDHVAAVRAYNLIRSTATACLQGKLVGCMQAASVLKSCADVVAPVGDKKELAEWKQVLIGEWGKRFKDILKKVDLSSTQAFVKKYGPDGENILALISAWDFGGEGKQSWLASPTRDAAKEQEMKAVESFAMSFGPAERALEDLKVARSSLHWLDPVLANRLDEGIATLPEARALKKTAAVLMCSIVLCNACLTGIGKNEARKYVAEKVMVNLADLPPKLTEALESEGSTSASASASAAAATVSGTSGAEGTSSAEAALEASATKPPKKAFKAPKCPGSA</sequence>
<feature type="region of interest" description="Disordered" evidence="1">
    <location>
        <begin position="1128"/>
        <end position="1165"/>
    </location>
</feature>
<evidence type="ECO:0000256" key="1">
    <source>
        <dbReference type="SAM" id="MobiDB-lite"/>
    </source>
</evidence>
<protein>
    <submittedName>
        <fullName evidence="2">Uncharacterized protein</fullName>
    </submittedName>
</protein>
<dbReference type="Proteomes" id="UP001189429">
    <property type="component" value="Unassembled WGS sequence"/>
</dbReference>
<feature type="region of interest" description="Disordered" evidence="1">
    <location>
        <begin position="255"/>
        <end position="336"/>
    </location>
</feature>
<feature type="compositionally biased region" description="Low complexity" evidence="1">
    <location>
        <begin position="1128"/>
        <end position="1150"/>
    </location>
</feature>
<feature type="region of interest" description="Disordered" evidence="1">
    <location>
        <begin position="1"/>
        <end position="42"/>
    </location>
</feature>
<comment type="caution">
    <text evidence="2">The sequence shown here is derived from an EMBL/GenBank/DDBJ whole genome shotgun (WGS) entry which is preliminary data.</text>
</comment>
<proteinExistence type="predicted"/>
<evidence type="ECO:0000313" key="3">
    <source>
        <dbReference type="Proteomes" id="UP001189429"/>
    </source>
</evidence>
<feature type="compositionally biased region" description="Basic residues" evidence="1">
    <location>
        <begin position="275"/>
        <end position="287"/>
    </location>
</feature>
<keyword evidence="3" id="KW-1185">Reference proteome</keyword>
<accession>A0ABN9W617</accession>
<gene>
    <name evidence="2" type="ORF">PCOR1329_LOCUS63428</name>
</gene>
<dbReference type="EMBL" id="CAUYUJ010018050">
    <property type="protein sequence ID" value="CAK0880225.1"/>
    <property type="molecule type" value="Genomic_DNA"/>
</dbReference>
<reference evidence="2" key="1">
    <citation type="submission" date="2023-10" db="EMBL/GenBank/DDBJ databases">
        <authorList>
            <person name="Chen Y."/>
            <person name="Shah S."/>
            <person name="Dougan E. K."/>
            <person name="Thang M."/>
            <person name="Chan C."/>
        </authorList>
    </citation>
    <scope>NUCLEOTIDE SEQUENCE [LARGE SCALE GENOMIC DNA]</scope>
</reference>
<organism evidence="2 3">
    <name type="scientific">Prorocentrum cordatum</name>
    <dbReference type="NCBI Taxonomy" id="2364126"/>
    <lineage>
        <taxon>Eukaryota</taxon>
        <taxon>Sar</taxon>
        <taxon>Alveolata</taxon>
        <taxon>Dinophyceae</taxon>
        <taxon>Prorocentrales</taxon>
        <taxon>Prorocentraceae</taxon>
        <taxon>Prorocentrum</taxon>
    </lineage>
</organism>